<dbReference type="GO" id="GO:0008168">
    <property type="term" value="F:methyltransferase activity"/>
    <property type="evidence" value="ECO:0007669"/>
    <property type="project" value="UniProtKB-KW"/>
</dbReference>
<dbReference type="AlphaFoldDB" id="W4VMX4"/>
<dbReference type="PANTHER" id="PTHR30522">
    <property type="entry name" value="NUCLEOSIDE TRIPHOSPHATE PYROPHOSPHOHYDROLASE"/>
    <property type="match status" value="1"/>
</dbReference>
<dbReference type="GO" id="GO:0046076">
    <property type="term" value="P:dTTP catabolic process"/>
    <property type="evidence" value="ECO:0007669"/>
    <property type="project" value="TreeGrafter"/>
</dbReference>
<dbReference type="eggNOG" id="COG3956">
    <property type="taxonomic scope" value="Bacteria"/>
</dbReference>
<comment type="caution">
    <text evidence="1">The sequence shown here is derived from an EMBL/GenBank/DDBJ whole genome shotgun (WGS) entry which is preliminary data.</text>
</comment>
<dbReference type="STRING" id="1298598.JCM21714_3335"/>
<dbReference type="Gene3D" id="1.10.287.1080">
    <property type="entry name" value="MazG-like"/>
    <property type="match status" value="1"/>
</dbReference>
<dbReference type="GO" id="GO:0046081">
    <property type="term" value="P:dUTP catabolic process"/>
    <property type="evidence" value="ECO:0007669"/>
    <property type="project" value="TreeGrafter"/>
</dbReference>
<dbReference type="GO" id="GO:0006203">
    <property type="term" value="P:dGTP catabolic process"/>
    <property type="evidence" value="ECO:0007669"/>
    <property type="project" value="TreeGrafter"/>
</dbReference>
<keyword evidence="1" id="KW-0489">Methyltransferase</keyword>
<sequence length="62" mass="7598">MINIGRYYEINPETALIRTNHKFVQRFQFVEQQVKESNREWGGTFSLAELDRFWEQAKQFDR</sequence>
<reference evidence="1 2" key="1">
    <citation type="journal article" date="2014" name="Genome Announc.">
        <title>Draft Genome Sequence of the Boron-Tolerant and Moderately Halotolerant Bacterium Gracilibacillus boraciitolerans JCM 21714T.</title>
        <authorList>
            <person name="Ahmed I."/>
            <person name="Oshima K."/>
            <person name="Suda W."/>
            <person name="Kitamura K."/>
            <person name="Iida T."/>
            <person name="Ohmori Y."/>
            <person name="Fujiwara T."/>
            <person name="Hattori M."/>
            <person name="Ohkuma M."/>
        </authorList>
    </citation>
    <scope>NUCLEOTIDE SEQUENCE [LARGE SCALE GENOMIC DNA]</scope>
    <source>
        <strain evidence="1 2">JCM 21714</strain>
    </source>
</reference>
<dbReference type="GO" id="GO:0046061">
    <property type="term" value="P:dATP catabolic process"/>
    <property type="evidence" value="ECO:0007669"/>
    <property type="project" value="TreeGrafter"/>
</dbReference>
<dbReference type="InterPro" id="IPR011551">
    <property type="entry name" value="NTP_PyrPHydrolase_MazG"/>
</dbReference>
<evidence type="ECO:0000313" key="2">
    <source>
        <dbReference type="Proteomes" id="UP000019102"/>
    </source>
</evidence>
<protein>
    <submittedName>
        <fullName evidence="1">Possible tetrapyrrole methyltransferase domain</fullName>
    </submittedName>
</protein>
<dbReference type="GO" id="GO:0046047">
    <property type="term" value="P:TTP catabolic process"/>
    <property type="evidence" value="ECO:0007669"/>
    <property type="project" value="TreeGrafter"/>
</dbReference>
<gene>
    <name evidence="1" type="ORF">JCM21714_3335</name>
</gene>
<proteinExistence type="predicted"/>
<dbReference type="GO" id="GO:0046052">
    <property type="term" value="P:UTP catabolic process"/>
    <property type="evidence" value="ECO:0007669"/>
    <property type="project" value="TreeGrafter"/>
</dbReference>
<dbReference type="PANTHER" id="PTHR30522:SF0">
    <property type="entry name" value="NUCLEOSIDE TRIPHOSPHATE PYROPHOSPHOHYDROLASE"/>
    <property type="match status" value="1"/>
</dbReference>
<keyword evidence="2" id="KW-1185">Reference proteome</keyword>
<keyword evidence="1" id="KW-0808">Transferase</keyword>
<dbReference type="GO" id="GO:0047429">
    <property type="term" value="F:nucleoside triphosphate diphosphatase activity"/>
    <property type="evidence" value="ECO:0007669"/>
    <property type="project" value="TreeGrafter"/>
</dbReference>
<accession>W4VMX4</accession>
<evidence type="ECO:0000313" key="1">
    <source>
        <dbReference type="EMBL" id="GAE94198.1"/>
    </source>
</evidence>
<organism evidence="1 2">
    <name type="scientific">Gracilibacillus boraciitolerans JCM 21714</name>
    <dbReference type="NCBI Taxonomy" id="1298598"/>
    <lineage>
        <taxon>Bacteria</taxon>
        <taxon>Bacillati</taxon>
        <taxon>Bacillota</taxon>
        <taxon>Bacilli</taxon>
        <taxon>Bacillales</taxon>
        <taxon>Bacillaceae</taxon>
        <taxon>Gracilibacillus</taxon>
    </lineage>
</organism>
<dbReference type="EMBL" id="BAVS01000020">
    <property type="protein sequence ID" value="GAE94198.1"/>
    <property type="molecule type" value="Genomic_DNA"/>
</dbReference>
<dbReference type="SUPFAM" id="SSF101386">
    <property type="entry name" value="all-alpha NTP pyrophosphatases"/>
    <property type="match status" value="1"/>
</dbReference>
<name>W4VMX4_9BACI</name>
<dbReference type="Proteomes" id="UP000019102">
    <property type="component" value="Unassembled WGS sequence"/>
</dbReference>
<dbReference type="GO" id="GO:0032259">
    <property type="term" value="P:methylation"/>
    <property type="evidence" value="ECO:0007669"/>
    <property type="project" value="UniProtKB-KW"/>
</dbReference>